<dbReference type="AlphaFoldDB" id="A0A250KZY1"/>
<accession>A0A250KZY1</accession>
<sequence>MNRCSGILGWARLPTLIDAASMQTAHSPAGLLTVLILRAKAESAATTLDARPLCLCTKSRPIGAKPGTCLRFSYALSAAKDGKAHCCQANTRQAEADA</sequence>
<proteinExistence type="predicted"/>
<reference evidence="1 2" key="1">
    <citation type="submission" date="2016-12" db="EMBL/GenBank/DDBJ databases">
        <title>Genome sequencing of Methylocaldum marinum.</title>
        <authorList>
            <person name="Takeuchi M."/>
            <person name="Kamagata Y."/>
            <person name="Hiraoka S."/>
            <person name="Oshima K."/>
            <person name="Hattori M."/>
            <person name="Iwasaki W."/>
        </authorList>
    </citation>
    <scope>NUCLEOTIDE SEQUENCE [LARGE SCALE GENOMIC DNA]</scope>
    <source>
        <strain evidence="1 2">S8</strain>
    </source>
</reference>
<gene>
    <name evidence="1" type="ORF">sS8_5154</name>
</gene>
<dbReference type="KEGG" id="mmai:sS8_5154"/>
<name>A0A250KZY1_9GAMM</name>
<keyword evidence="2" id="KW-1185">Reference proteome</keyword>
<dbReference type="EMBL" id="AP017928">
    <property type="protein sequence ID" value="BBA37076.1"/>
    <property type="molecule type" value="Genomic_DNA"/>
</dbReference>
<protein>
    <submittedName>
        <fullName evidence="1">Uncharacterized protein</fullName>
    </submittedName>
</protein>
<dbReference type="Proteomes" id="UP000266313">
    <property type="component" value="Chromosome"/>
</dbReference>
<organism evidence="1 2">
    <name type="scientific">Methylocaldum marinum</name>
    <dbReference type="NCBI Taxonomy" id="1432792"/>
    <lineage>
        <taxon>Bacteria</taxon>
        <taxon>Pseudomonadati</taxon>
        <taxon>Pseudomonadota</taxon>
        <taxon>Gammaproteobacteria</taxon>
        <taxon>Methylococcales</taxon>
        <taxon>Methylococcaceae</taxon>
        <taxon>Methylocaldum</taxon>
    </lineage>
</organism>
<evidence type="ECO:0000313" key="2">
    <source>
        <dbReference type="Proteomes" id="UP000266313"/>
    </source>
</evidence>
<evidence type="ECO:0000313" key="1">
    <source>
        <dbReference type="EMBL" id="BBA37076.1"/>
    </source>
</evidence>